<reference evidence="1" key="1">
    <citation type="journal article" date="2017" name="Science">
        <title>Giant viruses with an expanded complement of translation system components.</title>
        <authorList>
            <person name="Schulz F."/>
            <person name="Yutin N."/>
            <person name="Ivanova N.N."/>
            <person name="Ortega D.R."/>
            <person name="Lee T.K."/>
            <person name="Vierheilig J."/>
            <person name="Daims H."/>
            <person name="Horn M."/>
            <person name="Wagner M."/>
            <person name="Jensen G.J."/>
            <person name="Kyrpides N.C."/>
            <person name="Koonin E.V."/>
            <person name="Woyke T."/>
        </authorList>
    </citation>
    <scope>NUCLEOTIDE SEQUENCE</scope>
    <source>
        <strain evidence="1">ILV1</strain>
    </source>
</reference>
<protein>
    <submittedName>
        <fullName evidence="1">Uncharacterized protein</fullName>
    </submittedName>
</protein>
<name>A0A1V0SDS4_9VIRU</name>
<proteinExistence type="predicted"/>
<sequence>MKTYNYLVQLDKLKNYSYIVNNVNNEDIAQLIYENFDKLDSTGKKKLLMKCLSDREIDRYLLKYELSNYNIKCNEELTLNEFEKKAINVINRYHWKAGGYKIEDSEWIIHRENSKSYEVLANELVFENTIDRSDINDEETEFYMDQLIRHLNSLGTNIEVEYRYKNKKNKTVKLLIWATDKHIIIPSDESHESIGL</sequence>
<dbReference type="EMBL" id="KY684087">
    <property type="protein sequence ID" value="ARF09808.1"/>
    <property type="molecule type" value="Genomic_DNA"/>
</dbReference>
<organism evidence="1">
    <name type="scientific">Indivirus ILV1</name>
    <dbReference type="NCBI Taxonomy" id="1977633"/>
    <lineage>
        <taxon>Viruses</taxon>
        <taxon>Varidnaviria</taxon>
        <taxon>Bamfordvirae</taxon>
        <taxon>Nucleocytoviricota</taxon>
        <taxon>Megaviricetes</taxon>
        <taxon>Imitervirales</taxon>
        <taxon>Mimiviridae</taxon>
        <taxon>Klosneuvirinae</taxon>
        <taxon>Indivirus</taxon>
    </lineage>
</organism>
<gene>
    <name evidence="1" type="ORF">Indivirus_3_57</name>
</gene>
<accession>A0A1V0SDS4</accession>
<evidence type="ECO:0000313" key="1">
    <source>
        <dbReference type="EMBL" id="ARF09808.1"/>
    </source>
</evidence>